<dbReference type="PROSITE" id="PS50975">
    <property type="entry name" value="ATP_GRASP"/>
    <property type="match status" value="1"/>
</dbReference>
<proteinExistence type="predicted"/>
<name>A0A402BDH1_9CHLR</name>
<dbReference type="GO" id="GO:0018169">
    <property type="term" value="F:ribosomal S6-glutamic acid ligase activity"/>
    <property type="evidence" value="ECO:0007669"/>
    <property type="project" value="TreeGrafter"/>
</dbReference>
<dbReference type="SUPFAM" id="SSF56059">
    <property type="entry name" value="Glutathione synthetase ATP-binding domain-like"/>
    <property type="match status" value="1"/>
</dbReference>
<protein>
    <submittedName>
        <fullName evidence="3">ATP-grasp ribosomal peptide maturase</fullName>
    </submittedName>
</protein>
<dbReference type="OrthoDB" id="583309at2"/>
<gene>
    <name evidence="3" type="ORF">KDA_49370</name>
</gene>
<dbReference type="AlphaFoldDB" id="A0A402BDH1"/>
<reference evidence="4" key="1">
    <citation type="submission" date="2018-12" db="EMBL/GenBank/DDBJ databases">
        <title>Tengunoibacter tsumagoiensis gen. nov., sp. nov., Dictyobacter kobayashii sp. nov., D. alpinus sp. nov., and D. joshuensis sp. nov. and description of Dictyobacteraceae fam. nov. within the order Ktedonobacterales isolated from Tengu-no-mugimeshi.</title>
        <authorList>
            <person name="Wang C.M."/>
            <person name="Zheng Y."/>
            <person name="Sakai Y."/>
            <person name="Toyoda A."/>
            <person name="Minakuchi Y."/>
            <person name="Abe K."/>
            <person name="Yokota A."/>
            <person name="Yabe S."/>
        </authorList>
    </citation>
    <scope>NUCLEOTIDE SEQUENCE [LARGE SCALE GENOMIC DNA]</scope>
    <source>
        <strain evidence="4">Uno16</strain>
    </source>
</reference>
<keyword evidence="1" id="KW-0547">Nucleotide-binding</keyword>
<evidence type="ECO:0000313" key="4">
    <source>
        <dbReference type="Proteomes" id="UP000287171"/>
    </source>
</evidence>
<keyword evidence="1" id="KW-0067">ATP-binding</keyword>
<dbReference type="Proteomes" id="UP000287171">
    <property type="component" value="Unassembled WGS sequence"/>
</dbReference>
<dbReference type="PANTHER" id="PTHR21621:SF0">
    <property type="entry name" value="BETA-CITRYLGLUTAMATE SYNTHASE B-RELATED"/>
    <property type="match status" value="1"/>
</dbReference>
<dbReference type="EMBL" id="BIFT01000002">
    <property type="protein sequence ID" value="GCE29453.1"/>
    <property type="molecule type" value="Genomic_DNA"/>
</dbReference>
<sequence length="323" mass="37624">MKQNILIVAEEFEPHTDILLGYLRSLGHNPIRLHTADFPLNASVEINFDGQYWHGYLQTKKRRIFLEEIRSIWWRRPGAYVVSSELPQDQKRFVREELDHALKGVWYSLDCYWMSFPPSIRLASNKPRQLKQAAELGLRVPQTLITMDPDQAQAFFEACNESIIYKTLVNPQPNSDVPKSIYATPITKDHMTFFEQVRTTPCLFQEYIPKQVELRVTVIGDEVFTAEIHSQENERTKYDWRHYEVPTRIQKHTLPVDIAEKCIHLTKNYGLNFSTSDLILTPEGEYVFLETNPNGQWLWVEEAVPELKMKEALAECLIRGANG</sequence>
<evidence type="ECO:0000259" key="2">
    <source>
        <dbReference type="PROSITE" id="PS50975"/>
    </source>
</evidence>
<dbReference type="Gene3D" id="3.30.470.20">
    <property type="entry name" value="ATP-grasp fold, B domain"/>
    <property type="match status" value="1"/>
</dbReference>
<dbReference type="InterPro" id="IPR048936">
    <property type="entry name" value="MvdD-like_ATPgrasp"/>
</dbReference>
<evidence type="ECO:0000313" key="3">
    <source>
        <dbReference type="EMBL" id="GCE29453.1"/>
    </source>
</evidence>
<organism evidence="3 4">
    <name type="scientific">Dictyobacter alpinus</name>
    <dbReference type="NCBI Taxonomy" id="2014873"/>
    <lineage>
        <taxon>Bacteria</taxon>
        <taxon>Bacillati</taxon>
        <taxon>Chloroflexota</taxon>
        <taxon>Ktedonobacteria</taxon>
        <taxon>Ktedonobacterales</taxon>
        <taxon>Dictyobacteraceae</taxon>
        <taxon>Dictyobacter</taxon>
    </lineage>
</organism>
<dbReference type="GO" id="GO:0009432">
    <property type="term" value="P:SOS response"/>
    <property type="evidence" value="ECO:0007669"/>
    <property type="project" value="TreeGrafter"/>
</dbReference>
<dbReference type="GO" id="GO:0005737">
    <property type="term" value="C:cytoplasm"/>
    <property type="evidence" value="ECO:0007669"/>
    <property type="project" value="TreeGrafter"/>
</dbReference>
<dbReference type="InterPro" id="IPR011761">
    <property type="entry name" value="ATP-grasp"/>
</dbReference>
<comment type="caution">
    <text evidence="3">The sequence shown here is derived from an EMBL/GenBank/DDBJ whole genome shotgun (WGS) entry which is preliminary data.</text>
</comment>
<dbReference type="PANTHER" id="PTHR21621">
    <property type="entry name" value="RIBOSOMAL PROTEIN S6 MODIFICATION PROTEIN"/>
    <property type="match status" value="1"/>
</dbReference>
<dbReference type="GO" id="GO:0005524">
    <property type="term" value="F:ATP binding"/>
    <property type="evidence" value="ECO:0007669"/>
    <property type="project" value="UniProtKB-UniRule"/>
</dbReference>
<evidence type="ECO:0000256" key="1">
    <source>
        <dbReference type="PROSITE-ProRule" id="PRU00409"/>
    </source>
</evidence>
<feature type="domain" description="ATP-grasp" evidence="2">
    <location>
        <begin position="130"/>
        <end position="318"/>
    </location>
</feature>
<dbReference type="GO" id="GO:0046872">
    <property type="term" value="F:metal ion binding"/>
    <property type="evidence" value="ECO:0007669"/>
    <property type="project" value="InterPro"/>
</dbReference>
<accession>A0A402BDH1</accession>
<keyword evidence="4" id="KW-1185">Reference proteome</keyword>
<dbReference type="RefSeq" id="WP_126629713.1">
    <property type="nucleotide sequence ID" value="NZ_BIFT01000002.1"/>
</dbReference>
<dbReference type="Pfam" id="PF21068">
    <property type="entry name" value="ATPgraspMvdD"/>
    <property type="match status" value="1"/>
</dbReference>
<dbReference type="Pfam" id="PF08443">
    <property type="entry name" value="RimK"/>
    <property type="match status" value="1"/>
</dbReference>
<dbReference type="InterPro" id="IPR013651">
    <property type="entry name" value="ATP-grasp_RimK-type"/>
</dbReference>